<dbReference type="PANTHER" id="PTHR43040">
    <property type="entry name" value="RIBONUCLEASE D"/>
    <property type="match status" value="1"/>
</dbReference>
<dbReference type="OrthoDB" id="26838at2759"/>
<accession>A0A136IQB8</accession>
<reference evidence="3" key="1">
    <citation type="submission" date="2016-02" db="EMBL/GenBank/DDBJ databases">
        <title>Draft genome sequence of Microdochium bolleyi, a fungal endophyte of beachgrass.</title>
        <authorList>
            <consortium name="DOE Joint Genome Institute"/>
            <person name="David A.S."/>
            <person name="May G."/>
            <person name="Haridas S."/>
            <person name="Lim J."/>
            <person name="Wang M."/>
            <person name="Labutti K."/>
            <person name="Lipzen A."/>
            <person name="Barry K."/>
            <person name="Grigoriev I.V."/>
        </authorList>
    </citation>
    <scope>NUCLEOTIDE SEQUENCE [LARGE SCALE GENOMIC DNA]</scope>
    <source>
        <strain evidence="3">J235TASD1</strain>
    </source>
</reference>
<organism evidence="2 3">
    <name type="scientific">Microdochium bolleyi</name>
    <dbReference type="NCBI Taxonomy" id="196109"/>
    <lineage>
        <taxon>Eukaryota</taxon>
        <taxon>Fungi</taxon>
        <taxon>Dikarya</taxon>
        <taxon>Ascomycota</taxon>
        <taxon>Pezizomycotina</taxon>
        <taxon>Sordariomycetes</taxon>
        <taxon>Xylariomycetidae</taxon>
        <taxon>Xylariales</taxon>
        <taxon>Microdochiaceae</taxon>
        <taxon>Microdochium</taxon>
    </lineage>
</organism>
<dbReference type="InParanoid" id="A0A136IQB8"/>
<dbReference type="SUPFAM" id="SSF53098">
    <property type="entry name" value="Ribonuclease H-like"/>
    <property type="match status" value="1"/>
</dbReference>
<keyword evidence="3" id="KW-1185">Reference proteome</keyword>
<dbReference type="GO" id="GO:0008408">
    <property type="term" value="F:3'-5' exonuclease activity"/>
    <property type="evidence" value="ECO:0007669"/>
    <property type="project" value="InterPro"/>
</dbReference>
<dbReference type="GO" id="GO:0003676">
    <property type="term" value="F:nucleic acid binding"/>
    <property type="evidence" value="ECO:0007669"/>
    <property type="project" value="InterPro"/>
</dbReference>
<dbReference type="Proteomes" id="UP000070501">
    <property type="component" value="Unassembled WGS sequence"/>
</dbReference>
<dbReference type="InterPro" id="IPR012337">
    <property type="entry name" value="RNaseH-like_sf"/>
</dbReference>
<dbReference type="PANTHER" id="PTHR43040:SF1">
    <property type="entry name" value="RIBONUCLEASE D"/>
    <property type="match status" value="1"/>
</dbReference>
<gene>
    <name evidence="2" type="ORF">Micbo1qcDRAFT_185739</name>
</gene>
<dbReference type="GO" id="GO:0006139">
    <property type="term" value="P:nucleobase-containing compound metabolic process"/>
    <property type="evidence" value="ECO:0007669"/>
    <property type="project" value="InterPro"/>
</dbReference>
<dbReference type="Pfam" id="PF01612">
    <property type="entry name" value="DNA_pol_A_exo1"/>
    <property type="match status" value="1"/>
</dbReference>
<keyword evidence="2" id="KW-0269">Exonuclease</keyword>
<dbReference type="InterPro" id="IPR036397">
    <property type="entry name" value="RNaseH_sf"/>
</dbReference>
<keyword evidence="2" id="KW-0540">Nuclease</keyword>
<dbReference type="STRING" id="196109.A0A136IQB8"/>
<proteinExistence type="predicted"/>
<evidence type="ECO:0000313" key="2">
    <source>
        <dbReference type="EMBL" id="KXJ87121.1"/>
    </source>
</evidence>
<keyword evidence="2" id="KW-0378">Hydrolase</keyword>
<dbReference type="EMBL" id="KQ964264">
    <property type="protein sequence ID" value="KXJ87121.1"/>
    <property type="molecule type" value="Genomic_DNA"/>
</dbReference>
<evidence type="ECO:0000313" key="3">
    <source>
        <dbReference type="Proteomes" id="UP000070501"/>
    </source>
</evidence>
<sequence length="242" mass="27289">MWEVSRRTSPCISVDLEGVRMSRHGTVSLVTIFDHVLKQTYLVDIHTLQGSAFTTSLPLPDTSSAVSTSPATPWTLKAILESPTITKLFFDVRHDSDALYSHFGIRLAGVEDVQLMECADRPAGRRRFVMGLQKCIDNFAQLTPTQRAQSKAIKEYGVRTFDPQHGGSYEVFNRRPLDREMALYCINDVKYLSVLRDILWRKLTPAWRAKVASATSARIALSQSADYQPYSKDNASSPWPFE</sequence>
<evidence type="ECO:0000259" key="1">
    <source>
        <dbReference type="Pfam" id="PF01612"/>
    </source>
</evidence>
<feature type="domain" description="3'-5' exonuclease" evidence="1">
    <location>
        <begin position="9"/>
        <end position="203"/>
    </location>
</feature>
<dbReference type="Gene3D" id="3.30.420.10">
    <property type="entry name" value="Ribonuclease H-like superfamily/Ribonuclease H"/>
    <property type="match status" value="1"/>
</dbReference>
<protein>
    <submittedName>
        <fullName evidence="2">Exonuclease</fullName>
    </submittedName>
</protein>
<dbReference type="AlphaFoldDB" id="A0A136IQB8"/>
<name>A0A136IQB8_9PEZI</name>
<dbReference type="InterPro" id="IPR002562">
    <property type="entry name" value="3'-5'_exonuclease_dom"/>
</dbReference>